<dbReference type="Gene3D" id="3.40.50.12780">
    <property type="entry name" value="N-terminal domain of ligase-like"/>
    <property type="match status" value="1"/>
</dbReference>
<keyword evidence="2" id="KW-0436">Ligase</keyword>
<dbReference type="PANTHER" id="PTHR43605:SF10">
    <property type="entry name" value="ACYL-COA SYNTHETASE MEDIUM CHAIN FAMILY MEMBER 3"/>
    <property type="match status" value="1"/>
</dbReference>
<dbReference type="FunFam" id="3.30.300.30:FF:000028">
    <property type="entry name" value="AMP-dependent synthetase"/>
    <property type="match status" value="1"/>
</dbReference>
<keyword evidence="4" id="KW-0067">ATP-binding</keyword>
<dbReference type="GO" id="GO:0005524">
    <property type="term" value="F:ATP binding"/>
    <property type="evidence" value="ECO:0007669"/>
    <property type="project" value="UniProtKB-KW"/>
</dbReference>
<evidence type="ECO:0000256" key="3">
    <source>
        <dbReference type="ARBA" id="ARBA00022741"/>
    </source>
</evidence>
<sequence>MDYDTAVREFDWPRFEEFNWAIDWFDEIARDPANAERYALWIVEEDGTENRWTFPEMSRRSDQVANWLRRNGVTRGDRLILMLGNQGELWETILAAIKLGAVIIPASTLLGPVDLRDRVERGAAAHVVVGSADAEKFAEVEGDYTRIVVGEAVDGWLSYSDSYQAEAGFTADGPSAATDPLLLYFTSGTTAQPKLVRHTQVSYPVGHLSTMYWIGLEPGDVHLNISSPGWAKHAWSNVFAPWNAEATVFLYNYGRFDPIALMGQMDRCGVTSFCAPPTVWRMLIQADLSALRTPPQKVVGAGEPLNPEVIEQVRKSWGVTIRDGFGQTETSVQIANTPGQDVVPGSMGRALPGFTVALLDPATGEPGQEGEICLDLTRRPVGLMVDYADDEERTAAAFEGGYYHTGDVGSVDERGYITYVGRTDDVFKASDYRISPFELESVLLEHEAVAEAAVVPGPDPIRLSVPKAYVVLASGHRPDADTALSILTFCRENLAAYKRVRRLEFAELPKTISGKIRRVELRGRENAKGERTEGEFREEDFPRLKG</sequence>
<dbReference type="Pfam" id="PF13193">
    <property type="entry name" value="AMP-binding_C"/>
    <property type="match status" value="1"/>
</dbReference>
<dbReference type="GO" id="GO:0016405">
    <property type="term" value="F:CoA-ligase activity"/>
    <property type="evidence" value="ECO:0007669"/>
    <property type="project" value="UniProtKB-ARBA"/>
</dbReference>
<dbReference type="InterPro" id="IPR042099">
    <property type="entry name" value="ANL_N_sf"/>
</dbReference>
<dbReference type="Proteomes" id="UP000242444">
    <property type="component" value="Unassembled WGS sequence"/>
</dbReference>
<dbReference type="Pfam" id="PF00501">
    <property type="entry name" value="AMP-binding"/>
    <property type="match status" value="1"/>
</dbReference>
<feature type="domain" description="AMP-dependent synthetase/ligase" evidence="6">
    <location>
        <begin position="40"/>
        <end position="374"/>
    </location>
</feature>
<feature type="region of interest" description="Disordered" evidence="5">
    <location>
        <begin position="527"/>
        <end position="546"/>
    </location>
</feature>
<keyword evidence="9" id="KW-1185">Reference proteome</keyword>
<comment type="similarity">
    <text evidence="1">Belongs to the ATP-dependent AMP-binding enzyme family.</text>
</comment>
<dbReference type="GO" id="GO:0015645">
    <property type="term" value="F:fatty acid ligase activity"/>
    <property type="evidence" value="ECO:0007669"/>
    <property type="project" value="TreeGrafter"/>
</dbReference>
<accession>A0A263D229</accession>
<dbReference type="AlphaFoldDB" id="A0A263D229"/>
<evidence type="ECO:0000259" key="7">
    <source>
        <dbReference type="Pfam" id="PF13193"/>
    </source>
</evidence>
<dbReference type="SUPFAM" id="SSF56801">
    <property type="entry name" value="Acetyl-CoA synthetase-like"/>
    <property type="match status" value="1"/>
</dbReference>
<protein>
    <submittedName>
        <fullName evidence="8">AMP-dependent synthetase</fullName>
    </submittedName>
</protein>
<dbReference type="InterPro" id="IPR025110">
    <property type="entry name" value="AMP-bd_C"/>
</dbReference>
<dbReference type="InterPro" id="IPR045851">
    <property type="entry name" value="AMP-bd_C_sf"/>
</dbReference>
<evidence type="ECO:0000259" key="6">
    <source>
        <dbReference type="Pfam" id="PF00501"/>
    </source>
</evidence>
<dbReference type="InterPro" id="IPR000873">
    <property type="entry name" value="AMP-dep_synth/lig_dom"/>
</dbReference>
<dbReference type="GO" id="GO:0004321">
    <property type="term" value="F:fatty-acyl-CoA synthase activity"/>
    <property type="evidence" value="ECO:0007669"/>
    <property type="project" value="TreeGrafter"/>
</dbReference>
<evidence type="ECO:0000256" key="1">
    <source>
        <dbReference type="ARBA" id="ARBA00006432"/>
    </source>
</evidence>
<dbReference type="GO" id="GO:0006637">
    <property type="term" value="P:acyl-CoA metabolic process"/>
    <property type="evidence" value="ECO:0007669"/>
    <property type="project" value="TreeGrafter"/>
</dbReference>
<name>A0A263D229_9PSEU</name>
<keyword evidence="3" id="KW-0547">Nucleotide-binding</keyword>
<evidence type="ECO:0000256" key="4">
    <source>
        <dbReference type="ARBA" id="ARBA00022840"/>
    </source>
</evidence>
<dbReference type="Gene3D" id="3.30.300.30">
    <property type="match status" value="1"/>
</dbReference>
<evidence type="ECO:0000313" key="9">
    <source>
        <dbReference type="Proteomes" id="UP000242444"/>
    </source>
</evidence>
<dbReference type="InterPro" id="IPR051087">
    <property type="entry name" value="Mitochondrial_ACSM"/>
</dbReference>
<feature type="domain" description="AMP-binding enzyme C-terminal" evidence="7">
    <location>
        <begin position="438"/>
        <end position="515"/>
    </location>
</feature>
<dbReference type="EMBL" id="NKYE01000008">
    <property type="protein sequence ID" value="OZM72522.1"/>
    <property type="molecule type" value="Genomic_DNA"/>
</dbReference>
<dbReference type="GO" id="GO:0006633">
    <property type="term" value="P:fatty acid biosynthetic process"/>
    <property type="evidence" value="ECO:0007669"/>
    <property type="project" value="TreeGrafter"/>
</dbReference>
<gene>
    <name evidence="8" type="ORF">CFN78_15635</name>
</gene>
<comment type="caution">
    <text evidence="8">The sequence shown here is derived from an EMBL/GenBank/DDBJ whole genome shotgun (WGS) entry which is preliminary data.</text>
</comment>
<evidence type="ECO:0000256" key="5">
    <source>
        <dbReference type="SAM" id="MobiDB-lite"/>
    </source>
</evidence>
<dbReference type="OrthoDB" id="9803968at2"/>
<organism evidence="8 9">
    <name type="scientific">Amycolatopsis antarctica</name>
    <dbReference type="NCBI Taxonomy" id="1854586"/>
    <lineage>
        <taxon>Bacteria</taxon>
        <taxon>Bacillati</taxon>
        <taxon>Actinomycetota</taxon>
        <taxon>Actinomycetes</taxon>
        <taxon>Pseudonocardiales</taxon>
        <taxon>Pseudonocardiaceae</taxon>
        <taxon>Amycolatopsis</taxon>
    </lineage>
</organism>
<dbReference type="PANTHER" id="PTHR43605">
    <property type="entry name" value="ACYL-COENZYME A SYNTHETASE"/>
    <property type="match status" value="1"/>
</dbReference>
<proteinExistence type="inferred from homology"/>
<dbReference type="InParanoid" id="A0A263D229"/>
<evidence type="ECO:0000256" key="2">
    <source>
        <dbReference type="ARBA" id="ARBA00022598"/>
    </source>
</evidence>
<reference evidence="8 9" key="1">
    <citation type="submission" date="2017-07" db="EMBL/GenBank/DDBJ databases">
        <title>Amycolatopsis antarcticus sp. nov., isolated from the surface of an Antarcticus brown macroalga.</title>
        <authorList>
            <person name="Wang J."/>
            <person name="Leiva S."/>
            <person name="Huang J."/>
            <person name="Huang Y."/>
        </authorList>
    </citation>
    <scope>NUCLEOTIDE SEQUENCE [LARGE SCALE GENOMIC DNA]</scope>
    <source>
        <strain evidence="8 9">AU-G6</strain>
    </source>
</reference>
<dbReference type="RefSeq" id="WP_094863619.1">
    <property type="nucleotide sequence ID" value="NZ_NKYE01000008.1"/>
</dbReference>
<evidence type="ECO:0000313" key="8">
    <source>
        <dbReference type="EMBL" id="OZM72522.1"/>
    </source>
</evidence>